<dbReference type="InterPro" id="IPR000863">
    <property type="entry name" value="Sulfotransferase_dom"/>
</dbReference>
<gene>
    <name evidence="4" type="primary">CHST3</name>
    <name evidence="4" type="ORF">BLAG_LOCUS2650</name>
</gene>
<sequence>MNKNTRTNARHRRAAKVQGRQLRHMQAGIQANKICFEDHLFVNHRLQLSPGAAVFMLKANMLSLRRTKQLLLLLLVSGMFALLYYSIVVFHLAPGVSTRLSSLHCDLNSFSNEHPKTSARNSPRTAILIFTQMRSGSSFLGELFNQHPDVFYVYEPLWALKNYPDKTHNFSEAEQIRLLQGVLTCDFKNLVDVMPFYLNSKTFGAATKSRVILKLCRSFKKLTRNDSRPGLMRCPIPKELVAEVLGRACSSRRFTVVKTIRLANISVLQSIARETGLDLRILHLVRDPRATIASRLALRHHRKDNVTTFFDDVVDDGEVGGLCGSILWNLKNVTTTSCLRQRYTLLRFEDLAAAPVEHMRRLYKSVGAPLHKAVYRWVKGNTNTSDSNRAPFSTRRRSKERTGGWRSALSFAQVQMIQEKCHQTMALLGYRLVRSAEELVDTSVDLYTGSVMMQI</sequence>
<dbReference type="SUPFAM" id="SSF52540">
    <property type="entry name" value="P-loop containing nucleoside triphosphate hydrolases"/>
    <property type="match status" value="1"/>
</dbReference>
<keyword evidence="2" id="KW-0812">Transmembrane</keyword>
<evidence type="ECO:0000259" key="3">
    <source>
        <dbReference type="Pfam" id="PF00685"/>
    </source>
</evidence>
<dbReference type="EMBL" id="OV696695">
    <property type="protein sequence ID" value="CAH1237845.1"/>
    <property type="molecule type" value="Genomic_DNA"/>
</dbReference>
<keyword evidence="1" id="KW-0808">Transferase</keyword>
<evidence type="ECO:0000256" key="1">
    <source>
        <dbReference type="RuleBase" id="RU361155"/>
    </source>
</evidence>
<dbReference type="Proteomes" id="UP000838412">
    <property type="component" value="Chromosome 10"/>
</dbReference>
<keyword evidence="2" id="KW-1133">Transmembrane helix</keyword>
<dbReference type="OrthoDB" id="6138663at2759"/>
<evidence type="ECO:0000256" key="2">
    <source>
        <dbReference type="SAM" id="Phobius"/>
    </source>
</evidence>
<accession>A0A8J9VHH7</accession>
<dbReference type="GO" id="GO:0006790">
    <property type="term" value="P:sulfur compound metabolic process"/>
    <property type="evidence" value="ECO:0007669"/>
    <property type="project" value="TreeGrafter"/>
</dbReference>
<comment type="similarity">
    <text evidence="1">Belongs to the sulfotransferase 1 family.</text>
</comment>
<feature type="domain" description="Sulfotransferase" evidence="3">
    <location>
        <begin position="125"/>
        <end position="428"/>
    </location>
</feature>
<keyword evidence="2" id="KW-0472">Membrane</keyword>
<dbReference type="EC" id="2.8.2.-" evidence="1"/>
<dbReference type="AlphaFoldDB" id="A0A8J9VHH7"/>
<dbReference type="GO" id="GO:0006044">
    <property type="term" value="P:N-acetylglucosamine metabolic process"/>
    <property type="evidence" value="ECO:0007669"/>
    <property type="project" value="TreeGrafter"/>
</dbReference>
<protein>
    <recommendedName>
        <fullName evidence="1">Sulfotransferase</fullName>
        <ecNumber evidence="1">2.8.2.-</ecNumber>
    </recommendedName>
</protein>
<organism evidence="4 5">
    <name type="scientific">Branchiostoma lanceolatum</name>
    <name type="common">Common lancelet</name>
    <name type="synonym">Amphioxus lanceolatum</name>
    <dbReference type="NCBI Taxonomy" id="7740"/>
    <lineage>
        <taxon>Eukaryota</taxon>
        <taxon>Metazoa</taxon>
        <taxon>Chordata</taxon>
        <taxon>Cephalochordata</taxon>
        <taxon>Leptocardii</taxon>
        <taxon>Amphioxiformes</taxon>
        <taxon>Branchiostomatidae</taxon>
        <taxon>Branchiostoma</taxon>
    </lineage>
</organism>
<reference evidence="4" key="1">
    <citation type="submission" date="2022-01" db="EMBL/GenBank/DDBJ databases">
        <authorList>
            <person name="Braso-Vives M."/>
        </authorList>
    </citation>
    <scope>NUCLEOTIDE SEQUENCE</scope>
</reference>
<dbReference type="InterPro" id="IPR027417">
    <property type="entry name" value="P-loop_NTPase"/>
</dbReference>
<proteinExistence type="inferred from homology"/>
<dbReference type="Gene3D" id="3.40.50.300">
    <property type="entry name" value="P-loop containing nucleotide triphosphate hydrolases"/>
    <property type="match status" value="1"/>
</dbReference>
<name>A0A8J9VHH7_BRALA</name>
<feature type="transmembrane region" description="Helical" evidence="2">
    <location>
        <begin position="70"/>
        <end position="93"/>
    </location>
</feature>
<dbReference type="PANTHER" id="PTHR10704">
    <property type="entry name" value="CARBOHYDRATE SULFOTRANSFERASE"/>
    <property type="match status" value="1"/>
</dbReference>
<dbReference type="Pfam" id="PF00685">
    <property type="entry name" value="Sulfotransfer_1"/>
    <property type="match status" value="1"/>
</dbReference>
<keyword evidence="5" id="KW-1185">Reference proteome</keyword>
<dbReference type="InterPro" id="IPR051135">
    <property type="entry name" value="Gal/GlcNAc/GalNAc_ST"/>
</dbReference>
<dbReference type="GO" id="GO:0001517">
    <property type="term" value="F:N-acetylglucosamine 6-O-sulfotransferase activity"/>
    <property type="evidence" value="ECO:0007669"/>
    <property type="project" value="TreeGrafter"/>
</dbReference>
<evidence type="ECO:0000313" key="4">
    <source>
        <dbReference type="EMBL" id="CAH1237845.1"/>
    </source>
</evidence>
<evidence type="ECO:0000313" key="5">
    <source>
        <dbReference type="Proteomes" id="UP000838412"/>
    </source>
</evidence>
<dbReference type="PANTHER" id="PTHR10704:SF44">
    <property type="entry name" value="LD35051P-RELATED"/>
    <property type="match status" value="1"/>
</dbReference>